<dbReference type="PANTHER" id="PTHR10030:SF37">
    <property type="entry name" value="ALPHA-L-FUCOSIDASE-RELATED"/>
    <property type="match status" value="1"/>
</dbReference>
<dbReference type="RefSeq" id="WP_052844520.1">
    <property type="nucleotide sequence ID" value="NZ_CP011542.1"/>
</dbReference>
<evidence type="ECO:0000256" key="5">
    <source>
        <dbReference type="ARBA" id="ARBA00022801"/>
    </source>
</evidence>
<dbReference type="SUPFAM" id="SSF51445">
    <property type="entry name" value="(Trans)glycosidases"/>
    <property type="match status" value="1"/>
</dbReference>
<proteinExistence type="inferred from homology"/>
<dbReference type="Gene3D" id="3.20.20.80">
    <property type="entry name" value="Glycosidases"/>
    <property type="match status" value="1"/>
</dbReference>
<name>A0A0G3GVJ4_9CORY</name>
<dbReference type="AlphaFoldDB" id="A0A0G3GVJ4"/>
<dbReference type="GO" id="GO:0004560">
    <property type="term" value="F:alpha-L-fucosidase activity"/>
    <property type="evidence" value="ECO:0007669"/>
    <property type="project" value="UniProtKB-EC"/>
</dbReference>
<sequence>MLNFELRTGPVFSPAPRYPDVTVPDWWRDMKLGVFVHWGIYSVPAWAEVDDGNYIPPEHSYAHHHYAEWIGNTMRIPGSLAAEYVAEKYGFGTSYEDLADHFDASLFDATAIMRTFRSIGAGYVIPTAKHHDGFCLWDTKTTPFNTVNRGPKRDLISEFARAARAADLRVGLYYSGALDWHVSDFPPIQSNRELFVYRRNDAAFAKYCAEQIDELISTFRPDIFWNDIEWPDAGKGVDEFGLAAVLRDYLTQVPAGVVNDRFGIPVHGHLTREYSDVEEIIDHPWEATRGLGASFGYNQQESNEHVLSAPELVKLLAHTVARNGNLLLNIGLDAAGRIPEIYIPTLNGLAWWMDAHGDAVIGTRPYRGLGEPNNHWAAVTKNDEVFIYLMQPETGEIPGLDHALFTLDGRPVAEVLPDDQRGLPVAVLRAAHAYNSRGAL</sequence>
<evidence type="ECO:0000256" key="1">
    <source>
        <dbReference type="ARBA" id="ARBA00004071"/>
    </source>
</evidence>
<keyword evidence="4" id="KW-0732">Signal</keyword>
<evidence type="ECO:0000256" key="4">
    <source>
        <dbReference type="ARBA" id="ARBA00022729"/>
    </source>
</evidence>
<keyword evidence="9" id="KW-1185">Reference proteome</keyword>
<accession>A0A0G3GVJ4</accession>
<protein>
    <recommendedName>
        <fullName evidence="3">alpha-L-fucosidase</fullName>
        <ecNumber evidence="3">3.2.1.51</ecNumber>
    </recommendedName>
</protein>
<evidence type="ECO:0000313" key="8">
    <source>
        <dbReference type="EMBL" id="AKK05171.1"/>
    </source>
</evidence>
<dbReference type="Proteomes" id="UP000035199">
    <property type="component" value="Chromosome"/>
</dbReference>
<reference evidence="9" key="2">
    <citation type="submission" date="2015-05" db="EMBL/GenBank/DDBJ databases">
        <title>Complete genome sequence of Corynebacterium mustelae DSM 45274, isolated from various tissues of a male ferret with lethal sepsis.</title>
        <authorList>
            <person name="Ruckert C."/>
            <person name="Albersmeier A."/>
            <person name="Winkler A."/>
            <person name="Tauch A."/>
        </authorList>
    </citation>
    <scope>NUCLEOTIDE SEQUENCE [LARGE SCALE GENOMIC DNA]</scope>
    <source>
        <strain evidence="9">DSM 45274</strain>
    </source>
</reference>
<dbReference type="EMBL" id="CP011542">
    <property type="protein sequence ID" value="AKK05171.1"/>
    <property type="molecule type" value="Genomic_DNA"/>
</dbReference>
<comment type="function">
    <text evidence="1">Alpha-L-fucosidase is responsible for hydrolyzing the alpha-1,6-linked fucose joined to the reducing-end N-acetylglucosamine of the carbohydrate moieties of glycoproteins.</text>
</comment>
<evidence type="ECO:0000313" key="9">
    <source>
        <dbReference type="Proteomes" id="UP000035199"/>
    </source>
</evidence>
<dbReference type="GO" id="GO:0016139">
    <property type="term" value="P:glycoside catabolic process"/>
    <property type="evidence" value="ECO:0007669"/>
    <property type="project" value="TreeGrafter"/>
</dbReference>
<feature type="domain" description="Glycoside hydrolase family 29 N-terminal" evidence="7">
    <location>
        <begin position="22"/>
        <end position="358"/>
    </location>
</feature>
<organism evidence="8 9">
    <name type="scientific">Corynebacterium mustelae</name>
    <dbReference type="NCBI Taxonomy" id="571915"/>
    <lineage>
        <taxon>Bacteria</taxon>
        <taxon>Bacillati</taxon>
        <taxon>Actinomycetota</taxon>
        <taxon>Actinomycetes</taxon>
        <taxon>Mycobacteriales</taxon>
        <taxon>Corynebacteriaceae</taxon>
        <taxon>Corynebacterium</taxon>
    </lineage>
</organism>
<dbReference type="EC" id="3.2.1.51" evidence="3"/>
<evidence type="ECO:0000256" key="6">
    <source>
        <dbReference type="ARBA" id="ARBA00023295"/>
    </source>
</evidence>
<evidence type="ECO:0000256" key="2">
    <source>
        <dbReference type="ARBA" id="ARBA00007951"/>
    </source>
</evidence>
<comment type="similarity">
    <text evidence="2">Belongs to the glycosyl hydrolase 29 family.</text>
</comment>
<dbReference type="InterPro" id="IPR016286">
    <property type="entry name" value="FUC_metazoa-typ"/>
</dbReference>
<dbReference type="Pfam" id="PF01120">
    <property type="entry name" value="Alpha_L_fucos"/>
    <property type="match status" value="1"/>
</dbReference>
<dbReference type="SMART" id="SM00812">
    <property type="entry name" value="Alpha_L_fucos"/>
    <property type="match status" value="1"/>
</dbReference>
<dbReference type="GO" id="GO:0006004">
    <property type="term" value="P:fucose metabolic process"/>
    <property type="evidence" value="ECO:0007669"/>
    <property type="project" value="InterPro"/>
</dbReference>
<dbReference type="InterPro" id="IPR057739">
    <property type="entry name" value="Glyco_hydro_29_N"/>
</dbReference>
<dbReference type="InterPro" id="IPR000933">
    <property type="entry name" value="Glyco_hydro_29"/>
</dbReference>
<dbReference type="PIRSF" id="PIRSF001092">
    <property type="entry name" value="Alpha-L-fucosidase"/>
    <property type="match status" value="1"/>
</dbReference>
<gene>
    <name evidence="8" type="ORF">CMUST_04140</name>
</gene>
<evidence type="ECO:0000259" key="7">
    <source>
        <dbReference type="Pfam" id="PF01120"/>
    </source>
</evidence>
<dbReference type="InterPro" id="IPR017853">
    <property type="entry name" value="GH"/>
</dbReference>
<keyword evidence="5 8" id="KW-0378">Hydrolase</keyword>
<dbReference type="KEGG" id="cmv:CMUST_04140"/>
<dbReference type="STRING" id="571915.CMUST_04140"/>
<dbReference type="PATRIC" id="fig|571915.4.peg.882"/>
<dbReference type="GO" id="GO:0005764">
    <property type="term" value="C:lysosome"/>
    <property type="evidence" value="ECO:0007669"/>
    <property type="project" value="TreeGrafter"/>
</dbReference>
<keyword evidence="6 8" id="KW-0326">Glycosidase</keyword>
<evidence type="ECO:0000256" key="3">
    <source>
        <dbReference type="ARBA" id="ARBA00012662"/>
    </source>
</evidence>
<reference evidence="8 9" key="1">
    <citation type="journal article" date="2015" name="Genome Announc.">
        <title>Complete Genome Sequence of the Type Strain Corynebacterium mustelae DSM 45274, Isolated from Various Tissues of a Male Ferret with Lethal Sepsis.</title>
        <authorList>
            <person name="Ruckert C."/>
            <person name="Eimer J."/>
            <person name="Winkler A."/>
            <person name="Tauch A."/>
        </authorList>
    </citation>
    <scope>NUCLEOTIDE SEQUENCE [LARGE SCALE GENOMIC DNA]</scope>
    <source>
        <strain evidence="8 9">DSM 45274</strain>
    </source>
</reference>
<dbReference type="PRINTS" id="PR00741">
    <property type="entry name" value="GLHYDRLASE29"/>
</dbReference>
<dbReference type="PANTHER" id="PTHR10030">
    <property type="entry name" value="ALPHA-L-FUCOSIDASE"/>
    <property type="match status" value="1"/>
</dbReference>
<dbReference type="OrthoDB" id="5526311at2"/>